<gene>
    <name evidence="2" type="ORF">H7849_25715</name>
</gene>
<dbReference type="AlphaFoldDB" id="A0A7G8BIG5"/>
<sequence length="85" mass="8708">MRGYLQAVDEDAGAAGIEAIGGEGQDHVGQCELDGVGVFERGKVVGGFFGFGVGVVGLILRSRALAGIGVEVAEVLVFVLIFERG</sequence>
<feature type="transmembrane region" description="Helical" evidence="1">
    <location>
        <begin position="44"/>
        <end position="60"/>
    </location>
</feature>
<name>A0A7G8BIG5_9BACT</name>
<protein>
    <submittedName>
        <fullName evidence="2">Uncharacterized protein</fullName>
    </submittedName>
</protein>
<accession>A0A7G8BIG5</accession>
<dbReference type="Proteomes" id="UP000515312">
    <property type="component" value="Chromosome"/>
</dbReference>
<organism evidence="2 3">
    <name type="scientific">Alloacidobacterium dinghuense</name>
    <dbReference type="NCBI Taxonomy" id="2763107"/>
    <lineage>
        <taxon>Bacteria</taxon>
        <taxon>Pseudomonadati</taxon>
        <taxon>Acidobacteriota</taxon>
        <taxon>Terriglobia</taxon>
        <taxon>Terriglobales</taxon>
        <taxon>Acidobacteriaceae</taxon>
        <taxon>Alloacidobacterium</taxon>
    </lineage>
</organism>
<keyword evidence="1" id="KW-0472">Membrane</keyword>
<proteinExistence type="predicted"/>
<keyword evidence="1" id="KW-0812">Transmembrane</keyword>
<evidence type="ECO:0000256" key="1">
    <source>
        <dbReference type="SAM" id="Phobius"/>
    </source>
</evidence>
<reference evidence="2 3" key="1">
    <citation type="submission" date="2020-08" db="EMBL/GenBank/DDBJ databases">
        <title>Edaphobacter telluris sp. nov. and Acidobacterium dinghuensis sp. nov., two acidobacteria isolated from forest soil.</title>
        <authorList>
            <person name="Fu J."/>
            <person name="Qiu L."/>
        </authorList>
    </citation>
    <scope>NUCLEOTIDE SEQUENCE [LARGE SCALE GENOMIC DNA]</scope>
    <source>
        <strain evidence="2">4Y35</strain>
    </source>
</reference>
<keyword evidence="1" id="KW-1133">Transmembrane helix</keyword>
<evidence type="ECO:0000313" key="3">
    <source>
        <dbReference type="Proteomes" id="UP000515312"/>
    </source>
</evidence>
<feature type="transmembrane region" description="Helical" evidence="1">
    <location>
        <begin position="65"/>
        <end position="82"/>
    </location>
</feature>
<evidence type="ECO:0000313" key="2">
    <source>
        <dbReference type="EMBL" id="QNI32335.1"/>
    </source>
</evidence>
<dbReference type="EMBL" id="CP060394">
    <property type="protein sequence ID" value="QNI32335.1"/>
    <property type="molecule type" value="Genomic_DNA"/>
</dbReference>
<dbReference type="RefSeq" id="WP_186743290.1">
    <property type="nucleotide sequence ID" value="NZ_CP060394.1"/>
</dbReference>
<dbReference type="KEGG" id="adin:H7849_25715"/>
<keyword evidence="3" id="KW-1185">Reference proteome</keyword>